<dbReference type="InterPro" id="IPR052907">
    <property type="entry name" value="Beta-lactamase/esterase"/>
</dbReference>
<dbReference type="Pfam" id="PF00144">
    <property type="entry name" value="Beta-lactamase"/>
    <property type="match status" value="1"/>
</dbReference>
<evidence type="ECO:0000313" key="2">
    <source>
        <dbReference type="Proteomes" id="UP000035642"/>
    </source>
</evidence>
<evidence type="ECO:0000313" key="3">
    <source>
        <dbReference type="WBParaSite" id="ACAC_0000391001-mRNA-1"/>
    </source>
</evidence>
<reference evidence="2" key="1">
    <citation type="submission" date="2012-09" db="EMBL/GenBank/DDBJ databases">
        <authorList>
            <person name="Martin A.A."/>
        </authorList>
    </citation>
    <scope>NUCLEOTIDE SEQUENCE</scope>
</reference>
<dbReference type="WBParaSite" id="ACAC_0000391001-mRNA-1">
    <property type="protein sequence ID" value="ACAC_0000391001-mRNA-1"/>
    <property type="gene ID" value="ACAC_0000391001"/>
</dbReference>
<dbReference type="Proteomes" id="UP000035642">
    <property type="component" value="Unassembled WGS sequence"/>
</dbReference>
<dbReference type="PANTHER" id="PTHR43319">
    <property type="entry name" value="BETA-LACTAMASE-RELATED"/>
    <property type="match status" value="1"/>
</dbReference>
<feature type="domain" description="Beta-lactamase-related" evidence="1">
    <location>
        <begin position="13"/>
        <end position="116"/>
    </location>
</feature>
<dbReference type="STRING" id="6313.A0A0K0D1G5"/>
<proteinExistence type="predicted"/>
<dbReference type="Gene3D" id="3.40.710.10">
    <property type="entry name" value="DD-peptidase/beta-lactamase superfamily"/>
    <property type="match status" value="1"/>
</dbReference>
<protein>
    <submittedName>
        <fullName evidence="3">Beta-lactamase domain-containing protein</fullName>
    </submittedName>
</protein>
<evidence type="ECO:0000259" key="1">
    <source>
        <dbReference type="Pfam" id="PF00144"/>
    </source>
</evidence>
<dbReference type="PANTHER" id="PTHR43319:SF2">
    <property type="entry name" value="BETA-LACTAMASE-RELATED DOMAIN-CONTAINING PROTEIN"/>
    <property type="match status" value="1"/>
</dbReference>
<organism evidence="2 3">
    <name type="scientific">Angiostrongylus cantonensis</name>
    <name type="common">Rat lungworm</name>
    <dbReference type="NCBI Taxonomy" id="6313"/>
    <lineage>
        <taxon>Eukaryota</taxon>
        <taxon>Metazoa</taxon>
        <taxon>Ecdysozoa</taxon>
        <taxon>Nematoda</taxon>
        <taxon>Chromadorea</taxon>
        <taxon>Rhabditida</taxon>
        <taxon>Rhabditina</taxon>
        <taxon>Rhabditomorpha</taxon>
        <taxon>Strongyloidea</taxon>
        <taxon>Metastrongylidae</taxon>
        <taxon>Angiostrongylus</taxon>
    </lineage>
</organism>
<keyword evidence="2" id="KW-1185">Reference proteome</keyword>
<reference evidence="3" key="2">
    <citation type="submission" date="2017-02" db="UniProtKB">
        <authorList>
            <consortium name="WormBaseParasite"/>
        </authorList>
    </citation>
    <scope>IDENTIFICATION</scope>
</reference>
<dbReference type="AlphaFoldDB" id="A0A0K0D1G5"/>
<sequence length="140" mass="15810">LWNKCTANNPEQRAMEQAAAFGIGNAHSLGSIFNLLVTGQLVSEKMLSFLERPVVNETDYVINAQITKGHGFFYAPIERGKDSRLVHHSGHGCQQITFDIRKQVVIAYVTNALKMGHFDSCRNYWRIHKAVYDIVEKSSN</sequence>
<dbReference type="InterPro" id="IPR012338">
    <property type="entry name" value="Beta-lactam/transpept-like"/>
</dbReference>
<name>A0A0K0D1G5_ANGCA</name>
<dbReference type="InterPro" id="IPR001466">
    <property type="entry name" value="Beta-lactam-related"/>
</dbReference>
<accession>A0A0K0D1G5</accession>
<dbReference type="SUPFAM" id="SSF56601">
    <property type="entry name" value="beta-lactamase/transpeptidase-like"/>
    <property type="match status" value="1"/>
</dbReference>